<dbReference type="GO" id="GO:0016491">
    <property type="term" value="F:oxidoreductase activity"/>
    <property type="evidence" value="ECO:0007669"/>
    <property type="project" value="UniProtKB-KW"/>
</dbReference>
<evidence type="ECO:0000256" key="1">
    <source>
        <dbReference type="ARBA" id="ARBA00022630"/>
    </source>
</evidence>
<dbReference type="Gene3D" id="3.40.109.10">
    <property type="entry name" value="NADH Oxidase"/>
    <property type="match status" value="1"/>
</dbReference>
<organism evidence="5 6">
    <name type="scientific">Haliangium ochraceum (strain DSM 14365 / JCM 11303 / SMP-2)</name>
    <dbReference type="NCBI Taxonomy" id="502025"/>
    <lineage>
        <taxon>Bacteria</taxon>
        <taxon>Pseudomonadati</taxon>
        <taxon>Myxococcota</taxon>
        <taxon>Polyangia</taxon>
        <taxon>Haliangiales</taxon>
        <taxon>Kofleriaceae</taxon>
        <taxon>Haliangium</taxon>
    </lineage>
</organism>
<dbReference type="SUPFAM" id="SSF55469">
    <property type="entry name" value="FMN-dependent nitroreductase-like"/>
    <property type="match status" value="1"/>
</dbReference>
<dbReference type="RefSeq" id="WP_012827775.1">
    <property type="nucleotide sequence ID" value="NC_013440.1"/>
</dbReference>
<dbReference type="eggNOG" id="COG0778">
    <property type="taxonomic scope" value="Bacteria"/>
</dbReference>
<dbReference type="HOGENOM" id="CLU_070764_1_0_7"/>
<dbReference type="PANTHER" id="PTHR23026:SF90">
    <property type="entry name" value="IODOTYROSINE DEIODINASE 1"/>
    <property type="match status" value="1"/>
</dbReference>
<keyword evidence="2" id="KW-0288">FMN</keyword>
<name>D0LLY9_HALO1</name>
<dbReference type="InterPro" id="IPR029479">
    <property type="entry name" value="Nitroreductase"/>
</dbReference>
<dbReference type="AlphaFoldDB" id="D0LLY9"/>
<dbReference type="Pfam" id="PF00881">
    <property type="entry name" value="Nitroreductase"/>
    <property type="match status" value="1"/>
</dbReference>
<reference evidence="5 6" key="1">
    <citation type="journal article" date="2010" name="Stand. Genomic Sci.">
        <title>Complete genome sequence of Haliangium ochraceum type strain (SMP-2).</title>
        <authorList>
            <consortium name="US DOE Joint Genome Institute (JGI-PGF)"/>
            <person name="Ivanova N."/>
            <person name="Daum C."/>
            <person name="Lang E."/>
            <person name="Abt B."/>
            <person name="Kopitz M."/>
            <person name="Saunders E."/>
            <person name="Lapidus A."/>
            <person name="Lucas S."/>
            <person name="Glavina Del Rio T."/>
            <person name="Nolan M."/>
            <person name="Tice H."/>
            <person name="Copeland A."/>
            <person name="Cheng J.F."/>
            <person name="Chen F."/>
            <person name="Bruce D."/>
            <person name="Goodwin L."/>
            <person name="Pitluck S."/>
            <person name="Mavromatis K."/>
            <person name="Pati A."/>
            <person name="Mikhailova N."/>
            <person name="Chen A."/>
            <person name="Palaniappan K."/>
            <person name="Land M."/>
            <person name="Hauser L."/>
            <person name="Chang Y.J."/>
            <person name="Jeffries C.D."/>
            <person name="Detter J.C."/>
            <person name="Brettin T."/>
            <person name="Rohde M."/>
            <person name="Goker M."/>
            <person name="Bristow J."/>
            <person name="Markowitz V."/>
            <person name="Eisen J.A."/>
            <person name="Hugenholtz P."/>
            <person name="Kyrpides N.C."/>
            <person name="Klenk H.P."/>
        </authorList>
    </citation>
    <scope>NUCLEOTIDE SEQUENCE [LARGE SCALE GENOMIC DNA]</scope>
    <source>
        <strain evidence="6">DSM 14365 / CIP 107738 / JCM 11303 / AJ 13395 / SMP-2</strain>
    </source>
</reference>
<protein>
    <submittedName>
        <fullName evidence="5">Nitroreductase</fullName>
    </submittedName>
</protein>
<dbReference type="InterPro" id="IPR000415">
    <property type="entry name" value="Nitroreductase-like"/>
</dbReference>
<dbReference type="EMBL" id="CP001804">
    <property type="protein sequence ID" value="ACY15167.1"/>
    <property type="molecule type" value="Genomic_DNA"/>
</dbReference>
<evidence type="ECO:0000313" key="6">
    <source>
        <dbReference type="Proteomes" id="UP000001880"/>
    </source>
</evidence>
<keyword evidence="3" id="KW-0560">Oxidoreductase</keyword>
<evidence type="ECO:0000259" key="4">
    <source>
        <dbReference type="Pfam" id="PF00881"/>
    </source>
</evidence>
<sequence>MAETDPQRPFIPLPDYREYPPDEMRQRARAFYEELRRRRSVRAFSERPVAREIIEDCLRAAGTAPSGANHQPWHFAVVADAARKREIRAAAEEEERAFYEHRAPPAWLDALAPLGTDADKPFLERAPYLIVIFAERYGADAAGEKRQHYYVQESVGIATGFLIAALHHAGLATLTHTPSPMRFLNPILGRPDNEKPYLVLVTGYPEDGVEVPNIGKKSLAEIASFL</sequence>
<feature type="domain" description="Nitroreductase" evidence="4">
    <location>
        <begin position="35"/>
        <end position="204"/>
    </location>
</feature>
<dbReference type="PANTHER" id="PTHR23026">
    <property type="entry name" value="NADPH NITROREDUCTASE"/>
    <property type="match status" value="1"/>
</dbReference>
<evidence type="ECO:0000313" key="5">
    <source>
        <dbReference type="EMBL" id="ACY15167.1"/>
    </source>
</evidence>
<dbReference type="KEGG" id="hoh:Hoch_2634"/>
<evidence type="ECO:0000256" key="3">
    <source>
        <dbReference type="ARBA" id="ARBA00023002"/>
    </source>
</evidence>
<keyword evidence="1" id="KW-0285">Flavoprotein</keyword>
<dbReference type="InterPro" id="IPR050627">
    <property type="entry name" value="Nitroreductase/BluB"/>
</dbReference>
<dbReference type="Proteomes" id="UP000001880">
    <property type="component" value="Chromosome"/>
</dbReference>
<gene>
    <name evidence="5" type="ordered locus">Hoch_2634</name>
</gene>
<evidence type="ECO:0000256" key="2">
    <source>
        <dbReference type="ARBA" id="ARBA00022643"/>
    </source>
</evidence>
<accession>D0LLY9</accession>
<dbReference type="STRING" id="502025.Hoch_2634"/>
<dbReference type="CDD" id="cd02144">
    <property type="entry name" value="iodotyrosine_dehalogenase"/>
    <property type="match status" value="1"/>
</dbReference>
<proteinExistence type="predicted"/>
<dbReference type="OrthoDB" id="9809288at2"/>
<keyword evidence="6" id="KW-1185">Reference proteome</keyword>